<dbReference type="AlphaFoldDB" id="A0A7K1LBF7"/>
<evidence type="ECO:0000256" key="1">
    <source>
        <dbReference type="ARBA" id="ARBA00007825"/>
    </source>
</evidence>
<dbReference type="Proteomes" id="UP000432015">
    <property type="component" value="Unassembled WGS sequence"/>
</dbReference>
<evidence type="ECO:0000313" key="6">
    <source>
        <dbReference type="EMBL" id="MUN41525.1"/>
    </source>
</evidence>
<keyword evidence="2 6" id="KW-0223">Dioxygenase</keyword>
<dbReference type="EC" id="1.13.11.3" evidence="6"/>
<dbReference type="Pfam" id="PF00775">
    <property type="entry name" value="Dioxygenase_C"/>
    <property type="match status" value="1"/>
</dbReference>
<dbReference type="InterPro" id="IPR015889">
    <property type="entry name" value="Intradiol_dOase_core"/>
</dbReference>
<dbReference type="RefSeq" id="WP_156220719.1">
    <property type="nucleotide sequence ID" value="NZ_WOFH01000015.1"/>
</dbReference>
<dbReference type="EMBL" id="WOFH01000015">
    <property type="protein sequence ID" value="MUN41525.1"/>
    <property type="molecule type" value="Genomic_DNA"/>
</dbReference>
<dbReference type="NCBIfam" id="TIGR02423">
    <property type="entry name" value="protocat_alph"/>
    <property type="match status" value="1"/>
</dbReference>
<dbReference type="PANTHER" id="PTHR33711">
    <property type="entry name" value="DIOXYGENASE, PUTATIVE (AFU_ORTHOLOGUE AFUA_2G02910)-RELATED"/>
    <property type="match status" value="1"/>
</dbReference>
<reference evidence="6 7" key="1">
    <citation type="submission" date="2019-11" db="EMBL/GenBank/DDBJ databases">
        <authorList>
            <person name="Cao P."/>
        </authorList>
    </citation>
    <scope>NUCLEOTIDE SEQUENCE [LARGE SCALE GENOMIC DNA]</scope>
    <source>
        <strain evidence="6 7">NEAU-AAG5</strain>
    </source>
</reference>
<accession>A0A7K1LBF7</accession>
<dbReference type="Gene3D" id="2.60.130.10">
    <property type="entry name" value="Aromatic compound dioxygenase"/>
    <property type="match status" value="1"/>
</dbReference>
<dbReference type="InterPro" id="IPR000627">
    <property type="entry name" value="Intradiol_dOase_C"/>
</dbReference>
<comment type="similarity">
    <text evidence="1">Belongs to the intradiol ring-cleavage dioxygenase family.</text>
</comment>
<proteinExistence type="inferred from homology"/>
<evidence type="ECO:0000259" key="5">
    <source>
        <dbReference type="Pfam" id="PF00775"/>
    </source>
</evidence>
<evidence type="ECO:0000256" key="4">
    <source>
        <dbReference type="SAM" id="MobiDB-lite"/>
    </source>
</evidence>
<organism evidence="6 7">
    <name type="scientific">Actinomadura litoris</name>
    <dbReference type="NCBI Taxonomy" id="2678616"/>
    <lineage>
        <taxon>Bacteria</taxon>
        <taxon>Bacillati</taxon>
        <taxon>Actinomycetota</taxon>
        <taxon>Actinomycetes</taxon>
        <taxon>Streptosporangiales</taxon>
        <taxon>Thermomonosporaceae</taxon>
        <taxon>Actinomadura</taxon>
    </lineage>
</organism>
<comment type="caution">
    <text evidence="6">The sequence shown here is derived from an EMBL/GenBank/DDBJ whole genome shotgun (WGS) entry which is preliminary data.</text>
</comment>
<evidence type="ECO:0000256" key="3">
    <source>
        <dbReference type="ARBA" id="ARBA00023002"/>
    </source>
</evidence>
<dbReference type="InterPro" id="IPR012786">
    <property type="entry name" value="Protocat_dOase_a"/>
</dbReference>
<dbReference type="GO" id="GO:0008199">
    <property type="term" value="F:ferric iron binding"/>
    <property type="evidence" value="ECO:0007669"/>
    <property type="project" value="InterPro"/>
</dbReference>
<feature type="domain" description="Intradiol ring-cleavage dioxygenases" evidence="5">
    <location>
        <begin position="55"/>
        <end position="123"/>
    </location>
</feature>
<dbReference type="GO" id="GO:0018578">
    <property type="term" value="F:protocatechuate 3,4-dioxygenase activity"/>
    <property type="evidence" value="ECO:0007669"/>
    <property type="project" value="UniProtKB-EC"/>
</dbReference>
<evidence type="ECO:0000256" key="2">
    <source>
        <dbReference type="ARBA" id="ARBA00022964"/>
    </source>
</evidence>
<sequence>MTTPAQAAPAEAPQAPAAARTTPGLTPSQTVGPFFGYALPYASGPEVVPGWRADAITVRGRVLDGAGDPVPDALVEIWQADETGEVPARPGAIERAGHGFSGFGRCGTDPAGGFWFRTVKPGAPGAGAPYIAVLVFARGLLKPVATRLYFPEDAASHAAEPLLAELPEDRRATLVAEPAGDREYRFDVRLQGERETVFLAF</sequence>
<feature type="compositionally biased region" description="Low complexity" evidence="4">
    <location>
        <begin position="1"/>
        <end position="23"/>
    </location>
</feature>
<feature type="region of interest" description="Disordered" evidence="4">
    <location>
        <begin position="1"/>
        <end position="26"/>
    </location>
</feature>
<dbReference type="SUPFAM" id="SSF49482">
    <property type="entry name" value="Aromatic compound dioxygenase"/>
    <property type="match status" value="1"/>
</dbReference>
<gene>
    <name evidence="6" type="primary">pcaG</name>
    <name evidence="6" type="ORF">GNZ18_33780</name>
</gene>
<dbReference type="PANTHER" id="PTHR33711:SF9">
    <property type="entry name" value="PROTOCATECHUATE 3,4-DIOXYGENASE ALPHA CHAIN"/>
    <property type="match status" value="1"/>
</dbReference>
<keyword evidence="7" id="KW-1185">Reference proteome</keyword>
<evidence type="ECO:0000313" key="7">
    <source>
        <dbReference type="Proteomes" id="UP000432015"/>
    </source>
</evidence>
<dbReference type="InterPro" id="IPR050770">
    <property type="entry name" value="Intradiol_RC_Dioxygenase"/>
</dbReference>
<protein>
    <submittedName>
        <fullName evidence="6">Protocatechuate 3,4-dioxygenase subunit alpha</fullName>
        <ecNumber evidence="6">1.13.11.3</ecNumber>
    </submittedName>
</protein>
<keyword evidence="3 6" id="KW-0560">Oxidoreductase</keyword>
<name>A0A7K1LBF7_9ACTN</name>